<reference evidence="2" key="1">
    <citation type="submission" date="2022-01" db="EMBL/GenBank/DDBJ databases">
        <title>Comparative genomics reveals a dynamic genome evolution in the ectomycorrhizal milk-cap (Lactarius) mushrooms.</title>
        <authorList>
            <consortium name="DOE Joint Genome Institute"/>
            <person name="Lebreton A."/>
            <person name="Tang N."/>
            <person name="Kuo A."/>
            <person name="LaButti K."/>
            <person name="Drula E."/>
            <person name="Barry K."/>
            <person name="Clum A."/>
            <person name="Lipzen A."/>
            <person name="Mousain D."/>
            <person name="Ng V."/>
            <person name="Wang R."/>
            <person name="Wang X."/>
            <person name="Dai Y."/>
            <person name="Henrissat B."/>
            <person name="Grigoriev I.V."/>
            <person name="Guerin-Laguette A."/>
            <person name="Yu F."/>
            <person name="Martin F.M."/>
        </authorList>
    </citation>
    <scope>NUCLEOTIDE SEQUENCE</scope>
    <source>
        <strain evidence="2">QP</strain>
    </source>
</reference>
<organism evidence="2 3">
    <name type="scientific">Lactarius akahatsu</name>
    <dbReference type="NCBI Taxonomy" id="416441"/>
    <lineage>
        <taxon>Eukaryota</taxon>
        <taxon>Fungi</taxon>
        <taxon>Dikarya</taxon>
        <taxon>Basidiomycota</taxon>
        <taxon>Agaricomycotina</taxon>
        <taxon>Agaricomycetes</taxon>
        <taxon>Russulales</taxon>
        <taxon>Russulaceae</taxon>
        <taxon>Lactarius</taxon>
    </lineage>
</organism>
<feature type="compositionally biased region" description="Low complexity" evidence="1">
    <location>
        <begin position="127"/>
        <end position="138"/>
    </location>
</feature>
<dbReference type="EMBL" id="JAKELL010000029">
    <property type="protein sequence ID" value="KAH8990831.1"/>
    <property type="molecule type" value="Genomic_DNA"/>
</dbReference>
<feature type="region of interest" description="Disordered" evidence="1">
    <location>
        <begin position="196"/>
        <end position="229"/>
    </location>
</feature>
<evidence type="ECO:0000313" key="2">
    <source>
        <dbReference type="EMBL" id="KAH8990831.1"/>
    </source>
</evidence>
<evidence type="ECO:0000313" key="3">
    <source>
        <dbReference type="Proteomes" id="UP001201163"/>
    </source>
</evidence>
<protein>
    <submittedName>
        <fullName evidence="2">Uncharacterized protein</fullName>
    </submittedName>
</protein>
<comment type="caution">
    <text evidence="2">The sequence shown here is derived from an EMBL/GenBank/DDBJ whole genome shotgun (WGS) entry which is preliminary data.</text>
</comment>
<dbReference type="AlphaFoldDB" id="A0AAD4LGG0"/>
<feature type="compositionally biased region" description="Polar residues" evidence="1">
    <location>
        <begin position="197"/>
        <end position="225"/>
    </location>
</feature>
<proteinExistence type="predicted"/>
<sequence>MFSEILEAASKFNVQDTSPILQREFCALWNHILLKVQNDDDQWMVFRTLGRIRDVYVALHQDTISAPTKLFTSAYNQAIALLEPSLYPLCGVPGHHQDSVPHFHDDSSPTSLARAVPHGHDDTAIVSSFPPSSSPESSTRAPLLDDESPRDVPPLDNNVAVPVSSQPIDRTAIEGCCILATLPNPVAARVTHEGIRTSANTIRPSTPDPSTSTNLPPRSKTSTSPPDVVAYSALRTPPYILRMTQTVPSSPSPTLVSRQHVPYRVATSSHCPRHISPTGHLLPPVWALLLREGVARRLHCIRKRTLLTPLRRFGKTLLYFCTRPHTCTFQRSE</sequence>
<keyword evidence="3" id="KW-1185">Reference proteome</keyword>
<name>A0AAD4LGG0_9AGAM</name>
<dbReference type="Proteomes" id="UP001201163">
    <property type="component" value="Unassembled WGS sequence"/>
</dbReference>
<gene>
    <name evidence="2" type="ORF">EDB92DRAFT_2103863</name>
</gene>
<accession>A0AAD4LGG0</accession>
<evidence type="ECO:0000256" key="1">
    <source>
        <dbReference type="SAM" id="MobiDB-lite"/>
    </source>
</evidence>
<feature type="region of interest" description="Disordered" evidence="1">
    <location>
        <begin position="121"/>
        <end position="163"/>
    </location>
</feature>